<protein>
    <submittedName>
        <fullName evidence="1">Uncharacterized protein</fullName>
    </submittedName>
</protein>
<reference evidence="1 2" key="1">
    <citation type="submission" date="2019-11" db="EMBL/GenBank/DDBJ databases">
        <title>Caenimonas koreensis gen. nov., sp. nov., isolated from activated sludge.</title>
        <authorList>
            <person name="Seung H.R."/>
        </authorList>
    </citation>
    <scope>NUCLEOTIDE SEQUENCE [LARGE SCALE GENOMIC DNA]</scope>
    <source>
        <strain evidence="1 2">EMB320</strain>
    </source>
</reference>
<dbReference type="RefSeq" id="WP_153584751.1">
    <property type="nucleotide sequence ID" value="NZ_WJBU01000008.1"/>
</dbReference>
<accession>A0A844B2D0</accession>
<name>A0A844B2D0_9BURK</name>
<gene>
    <name evidence="1" type="ORF">GHT07_09045</name>
</gene>
<sequence>MTAATPQPRVRMHIAQHAAQQQMESDLPNRPLQTSQSQLSQAGHMARLGGDLVISVANFLRPDEVASLGSTSQHLRAAIGSDPGHQRMLVAAANSHANPSDANSDQLAAANAHRLGLQPTSLVDAESAVVAVRLLCMKLLEMLDKDEVNFARVSNACSVLNQRCRIIESRGWDSVELLRQTFDGELRPWIRSDKCERLAQRLAPLRGNDEAGEAKFIVALMCEVAEQHVHDPSKAVIKPFVDTVFACAAASQDTSLPPDGPTSWGYRILVAAKTVNDIFDGLPTPQNLTNARQYCYALLSKMHMSDTISHRNFMDGLRQNAQADSPFARLIDLIQSVGGEVVPMTTAERSRLGESLVQALRNREISMSILGKVHPEFDIAPVLEAALKTRSLGTHDVQAMDINWQLIREELLQSRIESHFRLVRNQDDQVQEVILRLYNAVDDSEDDDGGDIEDENDVHVRGLMNAPFTS</sequence>
<comment type="caution">
    <text evidence="1">The sequence shown here is derived from an EMBL/GenBank/DDBJ whole genome shotgun (WGS) entry which is preliminary data.</text>
</comment>
<organism evidence="1 2">
    <name type="scientific">Caenimonas koreensis DSM 17982</name>
    <dbReference type="NCBI Taxonomy" id="1121255"/>
    <lineage>
        <taxon>Bacteria</taxon>
        <taxon>Pseudomonadati</taxon>
        <taxon>Pseudomonadota</taxon>
        <taxon>Betaproteobacteria</taxon>
        <taxon>Burkholderiales</taxon>
        <taxon>Comamonadaceae</taxon>
        <taxon>Caenimonas</taxon>
    </lineage>
</organism>
<keyword evidence="2" id="KW-1185">Reference proteome</keyword>
<dbReference type="EMBL" id="WJBU01000008">
    <property type="protein sequence ID" value="MRD47422.1"/>
    <property type="molecule type" value="Genomic_DNA"/>
</dbReference>
<dbReference type="AlphaFoldDB" id="A0A844B2D0"/>
<dbReference type="Proteomes" id="UP000487350">
    <property type="component" value="Unassembled WGS sequence"/>
</dbReference>
<evidence type="ECO:0000313" key="1">
    <source>
        <dbReference type="EMBL" id="MRD47422.1"/>
    </source>
</evidence>
<proteinExistence type="predicted"/>
<evidence type="ECO:0000313" key="2">
    <source>
        <dbReference type="Proteomes" id="UP000487350"/>
    </source>
</evidence>